<gene>
    <name evidence="3" type="ORF">LSH36_660g05022</name>
</gene>
<comment type="caution">
    <text evidence="3">The sequence shown here is derived from an EMBL/GenBank/DDBJ whole genome shotgun (WGS) entry which is preliminary data.</text>
</comment>
<evidence type="ECO:0000256" key="2">
    <source>
        <dbReference type="ARBA" id="ARBA00022525"/>
    </source>
</evidence>
<evidence type="ECO:0000256" key="1">
    <source>
        <dbReference type="ARBA" id="ARBA00004613"/>
    </source>
</evidence>
<dbReference type="InterPro" id="IPR000884">
    <property type="entry name" value="TSP1_rpt"/>
</dbReference>
<reference evidence="3" key="1">
    <citation type="journal article" date="2023" name="Mol. Biol. Evol.">
        <title>Third-Generation Sequencing Reveals the Adaptive Role of the Epigenome in Three Deep-Sea Polychaetes.</title>
        <authorList>
            <person name="Perez M."/>
            <person name="Aroh O."/>
            <person name="Sun Y."/>
            <person name="Lan Y."/>
            <person name="Juniper S.K."/>
            <person name="Young C.R."/>
            <person name="Angers B."/>
            <person name="Qian P.Y."/>
        </authorList>
    </citation>
    <scope>NUCLEOTIDE SEQUENCE</scope>
    <source>
        <strain evidence="3">P08H-3</strain>
    </source>
</reference>
<dbReference type="EMBL" id="JAODUP010000660">
    <property type="protein sequence ID" value="KAK2145752.1"/>
    <property type="molecule type" value="Genomic_DNA"/>
</dbReference>
<dbReference type="SMART" id="SM00209">
    <property type="entry name" value="TSP1"/>
    <property type="match status" value="2"/>
</dbReference>
<keyword evidence="2" id="KW-0964">Secreted</keyword>
<keyword evidence="4" id="KW-1185">Reference proteome</keyword>
<feature type="non-terminal residue" evidence="3">
    <location>
        <position position="137"/>
    </location>
</feature>
<dbReference type="GO" id="GO:0030198">
    <property type="term" value="P:extracellular matrix organization"/>
    <property type="evidence" value="ECO:0007669"/>
    <property type="project" value="TreeGrafter"/>
</dbReference>
<accession>A0AAD9J357</accession>
<feature type="non-terminal residue" evidence="3">
    <location>
        <position position="1"/>
    </location>
</feature>
<comment type="subcellular location">
    <subcellularLocation>
        <location evidence="1">Secreted</location>
    </subcellularLocation>
</comment>
<evidence type="ECO:0000313" key="4">
    <source>
        <dbReference type="Proteomes" id="UP001208570"/>
    </source>
</evidence>
<dbReference type="GO" id="GO:0005576">
    <property type="term" value="C:extracellular region"/>
    <property type="evidence" value="ECO:0007669"/>
    <property type="project" value="UniProtKB-SubCell"/>
</dbReference>
<dbReference type="AlphaFoldDB" id="A0AAD9J357"/>
<dbReference type="Gene3D" id="2.20.100.10">
    <property type="entry name" value="Thrombospondin type-1 (TSP1) repeat"/>
    <property type="match status" value="1"/>
</dbReference>
<dbReference type="GO" id="GO:0006508">
    <property type="term" value="P:proteolysis"/>
    <property type="evidence" value="ECO:0007669"/>
    <property type="project" value="TreeGrafter"/>
</dbReference>
<dbReference type="GO" id="GO:0031012">
    <property type="term" value="C:extracellular matrix"/>
    <property type="evidence" value="ECO:0007669"/>
    <property type="project" value="TreeGrafter"/>
</dbReference>
<dbReference type="PANTHER" id="PTHR13723:SF278">
    <property type="entry name" value="ADAM METALLOPEPTIDASE WITH THROMBOSPONDIN TYPE 1 MOTIF A, ISOFORM B"/>
    <property type="match status" value="1"/>
</dbReference>
<proteinExistence type="predicted"/>
<name>A0AAD9J357_9ANNE</name>
<dbReference type="SUPFAM" id="SSF82895">
    <property type="entry name" value="TSP-1 type 1 repeat"/>
    <property type="match status" value="2"/>
</dbReference>
<sequence length="137" mass="15581">QQPKPSDRELCHGLCRPTHWEYSGWSECSKSCGAGEQVAKAHCVDDMGNVWMATDCDQSSKILRRACDNGPCALWSVGDWKPCDCNIRRQSRHIWCILNGKAVSKTYCDRDKEPIRERQCMATDCPSWIAGTWSKVR</sequence>
<dbReference type="InterPro" id="IPR036383">
    <property type="entry name" value="TSP1_rpt_sf"/>
</dbReference>
<dbReference type="GO" id="GO:0004222">
    <property type="term" value="F:metalloendopeptidase activity"/>
    <property type="evidence" value="ECO:0007669"/>
    <property type="project" value="TreeGrafter"/>
</dbReference>
<dbReference type="InterPro" id="IPR050439">
    <property type="entry name" value="ADAMTS_ADAMTS-like"/>
</dbReference>
<dbReference type="Proteomes" id="UP001208570">
    <property type="component" value="Unassembled WGS sequence"/>
</dbReference>
<dbReference type="Pfam" id="PF19030">
    <property type="entry name" value="TSP1_ADAMTS"/>
    <property type="match status" value="1"/>
</dbReference>
<protein>
    <submittedName>
        <fullName evidence="3">Uncharacterized protein</fullName>
    </submittedName>
</protein>
<evidence type="ECO:0000313" key="3">
    <source>
        <dbReference type="EMBL" id="KAK2145752.1"/>
    </source>
</evidence>
<dbReference type="PROSITE" id="PS50092">
    <property type="entry name" value="TSP1"/>
    <property type="match status" value="1"/>
</dbReference>
<dbReference type="PANTHER" id="PTHR13723">
    <property type="entry name" value="ADAMTS A DISINTEGRIN AND METALLOPROTEASE WITH THROMBOSPONDIN MOTIFS PROTEASE"/>
    <property type="match status" value="1"/>
</dbReference>
<organism evidence="3 4">
    <name type="scientific">Paralvinella palmiformis</name>
    <dbReference type="NCBI Taxonomy" id="53620"/>
    <lineage>
        <taxon>Eukaryota</taxon>
        <taxon>Metazoa</taxon>
        <taxon>Spiralia</taxon>
        <taxon>Lophotrochozoa</taxon>
        <taxon>Annelida</taxon>
        <taxon>Polychaeta</taxon>
        <taxon>Sedentaria</taxon>
        <taxon>Canalipalpata</taxon>
        <taxon>Terebellida</taxon>
        <taxon>Terebelliformia</taxon>
        <taxon>Alvinellidae</taxon>
        <taxon>Paralvinella</taxon>
    </lineage>
</organism>